<dbReference type="Pfam" id="PF07238">
    <property type="entry name" value="PilZ"/>
    <property type="match status" value="1"/>
</dbReference>
<dbReference type="Proteomes" id="UP000766595">
    <property type="component" value="Unassembled WGS sequence"/>
</dbReference>
<dbReference type="InterPro" id="IPR009875">
    <property type="entry name" value="PilZ_domain"/>
</dbReference>
<sequence length="149" mass="15942">MSAENRKYPRRRVLKSGVVIFNNRHSTMDCTVRNLSEGGALLVFARPPTLPERFSLRFEDGSEFPCRKAWQSAMSIGVAFLNVEAAPPPSAAPPAQAAEPRREPVEVRIGGTVVYATGPDGSAAPPLDAERKAQVMKALADALAQIGAA</sequence>
<evidence type="ECO:0000259" key="1">
    <source>
        <dbReference type="Pfam" id="PF07238"/>
    </source>
</evidence>
<accession>A0A947D8W7</accession>
<feature type="domain" description="PilZ" evidence="1">
    <location>
        <begin position="4"/>
        <end position="85"/>
    </location>
</feature>
<evidence type="ECO:0000313" key="3">
    <source>
        <dbReference type="Proteomes" id="UP000766595"/>
    </source>
</evidence>
<comment type="caution">
    <text evidence="2">The sequence shown here is derived from an EMBL/GenBank/DDBJ whole genome shotgun (WGS) entry which is preliminary data.</text>
</comment>
<keyword evidence="3" id="KW-1185">Reference proteome</keyword>
<reference evidence="2 3" key="1">
    <citation type="submission" date="2021-06" db="EMBL/GenBank/DDBJ databases">
        <authorList>
            <person name="Grouzdev D.S."/>
            <person name="Koziaeva V."/>
        </authorList>
    </citation>
    <scope>NUCLEOTIDE SEQUENCE [LARGE SCALE GENOMIC DNA]</scope>
    <source>
        <strain evidence="2 3">22</strain>
    </source>
</reference>
<evidence type="ECO:0000313" key="2">
    <source>
        <dbReference type="EMBL" id="MBT9292855.1"/>
    </source>
</evidence>
<dbReference type="SUPFAM" id="SSF141371">
    <property type="entry name" value="PilZ domain-like"/>
    <property type="match status" value="1"/>
</dbReference>
<protein>
    <submittedName>
        <fullName evidence="2">PilZ domain-containing protein</fullName>
    </submittedName>
</protein>
<name>A0A947D8W7_9HYPH</name>
<proteinExistence type="predicted"/>
<dbReference type="EMBL" id="JAHHZF010000015">
    <property type="protein sequence ID" value="MBT9292855.1"/>
    <property type="molecule type" value="Genomic_DNA"/>
</dbReference>
<dbReference type="RefSeq" id="WP_261971349.1">
    <property type="nucleotide sequence ID" value="NZ_JAHHZF010000015.1"/>
</dbReference>
<dbReference type="GO" id="GO:0035438">
    <property type="term" value="F:cyclic-di-GMP binding"/>
    <property type="evidence" value="ECO:0007669"/>
    <property type="project" value="InterPro"/>
</dbReference>
<gene>
    <name evidence="2" type="ORF">KL771_25565</name>
</gene>
<dbReference type="Gene3D" id="2.40.10.220">
    <property type="entry name" value="predicted glycosyltransferase like domains"/>
    <property type="match status" value="1"/>
</dbReference>
<organism evidence="2 3">
    <name type="scientific">Prosthecodimorpha staleyi</name>
    <dbReference type="NCBI Taxonomy" id="2840188"/>
    <lineage>
        <taxon>Bacteria</taxon>
        <taxon>Pseudomonadati</taxon>
        <taxon>Pseudomonadota</taxon>
        <taxon>Alphaproteobacteria</taxon>
        <taxon>Hyphomicrobiales</taxon>
        <taxon>Ancalomicrobiaceae</taxon>
        <taxon>Prosthecodimorpha</taxon>
    </lineage>
</organism>
<dbReference type="AlphaFoldDB" id="A0A947D8W7"/>